<dbReference type="EMBL" id="JACCJC010000005">
    <property type="protein sequence ID" value="KAF6239870.1"/>
    <property type="molecule type" value="Genomic_DNA"/>
</dbReference>
<comment type="caution">
    <text evidence="1">The sequence shown here is derived from an EMBL/GenBank/DDBJ whole genome shotgun (WGS) entry which is preliminary data.</text>
</comment>
<reference evidence="1 2" key="1">
    <citation type="journal article" date="2020" name="Genomics">
        <title>Complete, high-quality genomes from long-read metagenomic sequencing of two wolf lichen thalli reveals enigmatic genome architecture.</title>
        <authorList>
            <person name="McKenzie S.K."/>
            <person name="Walston R.F."/>
            <person name="Allen J.L."/>
        </authorList>
    </citation>
    <scope>NUCLEOTIDE SEQUENCE [LARGE SCALE GENOMIC DNA]</scope>
    <source>
        <strain evidence="1">WasteWater2</strain>
    </source>
</reference>
<dbReference type="RefSeq" id="XP_037169145.1">
    <property type="nucleotide sequence ID" value="XM_037304350.1"/>
</dbReference>
<protein>
    <submittedName>
        <fullName evidence="1">Uncharacterized protein</fullName>
    </submittedName>
</protein>
<organism evidence="1 2">
    <name type="scientific">Letharia columbiana</name>
    <dbReference type="NCBI Taxonomy" id="112416"/>
    <lineage>
        <taxon>Eukaryota</taxon>
        <taxon>Fungi</taxon>
        <taxon>Dikarya</taxon>
        <taxon>Ascomycota</taxon>
        <taxon>Pezizomycotina</taxon>
        <taxon>Lecanoromycetes</taxon>
        <taxon>OSLEUM clade</taxon>
        <taxon>Lecanoromycetidae</taxon>
        <taxon>Lecanorales</taxon>
        <taxon>Lecanorineae</taxon>
        <taxon>Parmeliaceae</taxon>
        <taxon>Letharia</taxon>
    </lineage>
</organism>
<sequence>MLLFFISLSRPGFARLFQEQKHHKAVTIGDQPIYANGRLPYRALLAVLACEVLTSGSGCFPSNVWPPENRQRESEGVVVAVLSHSRTCRGVTGNLDLRSHICHSKPGSLGLWDPAKQGVAAQTTCVSVM</sequence>
<evidence type="ECO:0000313" key="1">
    <source>
        <dbReference type="EMBL" id="KAF6239870.1"/>
    </source>
</evidence>
<proteinExistence type="predicted"/>
<name>A0A8H6L8W5_9LECA</name>
<keyword evidence="2" id="KW-1185">Reference proteome</keyword>
<dbReference type="GeneID" id="59284090"/>
<dbReference type="AlphaFoldDB" id="A0A8H6L8W5"/>
<dbReference type="Proteomes" id="UP000578531">
    <property type="component" value="Unassembled WGS sequence"/>
</dbReference>
<accession>A0A8H6L8W5</accession>
<gene>
    <name evidence="1" type="ORF">HO173_002417</name>
</gene>
<evidence type="ECO:0000313" key="2">
    <source>
        <dbReference type="Proteomes" id="UP000578531"/>
    </source>
</evidence>